<dbReference type="SMART" id="SM01144">
    <property type="entry name" value="DTW"/>
    <property type="match status" value="1"/>
</dbReference>
<evidence type="ECO:0000256" key="3">
    <source>
        <dbReference type="ARBA" id="ARBA00022679"/>
    </source>
</evidence>
<evidence type="ECO:0000313" key="15">
    <source>
        <dbReference type="Proteomes" id="UP000678393"/>
    </source>
</evidence>
<keyword evidence="3" id="KW-0808">Transferase</keyword>
<dbReference type="InterPro" id="IPR051521">
    <property type="entry name" value="tRNA_Mod/Golgi_Maint"/>
</dbReference>
<evidence type="ECO:0000256" key="11">
    <source>
        <dbReference type="ARBA" id="ARBA00048718"/>
    </source>
</evidence>
<evidence type="ECO:0000256" key="5">
    <source>
        <dbReference type="ARBA" id="ARBA00022694"/>
    </source>
</evidence>
<sequence>MEGNPFPDTIIADWRFLDASPRSHCRKCSKSRKYYCYSCCVPLPHLESGLPKVKLPVKVDIIKHPSETDGKSTAPHAVILAPEDVAIHTYPCIPDYDPRKVVLVFPGEHSLSLEDLTADCSERNGKGSSHDTIIRNTVGPDGLTTTDPGSGAVNGKPCSNSQQSGTTDAELLVPADGDKLSILDEHKEDTVSEAKTSDSGDAADDQLHKRSLADMTSSGDGEETLELPSKKFKMSPNLPFEKVVFIDATWNQTHNIINDERLKNLKRVELRTRNSNFWRTQEGVPKTYLSTIEAIYYFIRDLHTLFIDSEYQHEYDNLLFFFCHIYSRVQKGSQRAEKKV</sequence>
<evidence type="ECO:0000256" key="8">
    <source>
        <dbReference type="ARBA" id="ARBA00038290"/>
    </source>
</evidence>
<gene>
    <name evidence="14" type="ORF">CUNI_LOCUS9918</name>
</gene>
<name>A0A8S3Z995_9EUPU</name>
<evidence type="ECO:0000313" key="14">
    <source>
        <dbReference type="EMBL" id="CAG5124360.1"/>
    </source>
</evidence>
<evidence type="ECO:0000256" key="7">
    <source>
        <dbReference type="ARBA" id="ARBA00037050"/>
    </source>
</evidence>
<dbReference type="PANTHER" id="PTHR15627">
    <property type="entry name" value="NATURAL KILLER CELL-SPECIFIC ANTIGEN KLIP1"/>
    <property type="match status" value="1"/>
</dbReference>
<evidence type="ECO:0000256" key="9">
    <source>
        <dbReference type="ARBA" id="ARBA00039242"/>
    </source>
</evidence>
<feature type="region of interest" description="Disordered" evidence="12">
    <location>
        <begin position="188"/>
        <end position="207"/>
    </location>
</feature>
<proteinExistence type="inferred from homology"/>
<dbReference type="EMBL" id="CAJHNH020001768">
    <property type="protein sequence ID" value="CAG5124360.1"/>
    <property type="molecule type" value="Genomic_DNA"/>
</dbReference>
<comment type="subcellular location">
    <subcellularLocation>
        <location evidence="1">Nucleus</location>
    </subcellularLocation>
</comment>
<evidence type="ECO:0000256" key="2">
    <source>
        <dbReference type="ARBA" id="ARBA00012386"/>
    </source>
</evidence>
<keyword evidence="5" id="KW-0819">tRNA processing</keyword>
<feature type="compositionally biased region" description="Basic and acidic residues" evidence="12">
    <location>
        <begin position="122"/>
        <end position="133"/>
    </location>
</feature>
<feature type="domain" description="DTW" evidence="13">
    <location>
        <begin position="32"/>
        <end position="334"/>
    </location>
</feature>
<accession>A0A8S3Z995</accession>
<dbReference type="InterPro" id="IPR005636">
    <property type="entry name" value="DTW"/>
</dbReference>
<protein>
    <recommendedName>
        <fullName evidence="9">tRNA-uridine aminocarboxypropyltransferase 1</fullName>
        <ecNumber evidence="2">2.5.1.25</ecNumber>
    </recommendedName>
    <alternativeName>
        <fullName evidence="10">DTW domain-containing protein 1</fullName>
    </alternativeName>
</protein>
<dbReference type="OrthoDB" id="3173at2759"/>
<dbReference type="Pfam" id="PF03942">
    <property type="entry name" value="DTW"/>
    <property type="match status" value="1"/>
</dbReference>
<feature type="region of interest" description="Disordered" evidence="12">
    <location>
        <begin position="122"/>
        <end position="167"/>
    </location>
</feature>
<dbReference type="AlphaFoldDB" id="A0A8S3Z995"/>
<keyword evidence="6" id="KW-0539">Nucleus</keyword>
<feature type="compositionally biased region" description="Basic and acidic residues" evidence="12">
    <location>
        <begin position="188"/>
        <end position="198"/>
    </location>
</feature>
<organism evidence="14 15">
    <name type="scientific">Candidula unifasciata</name>
    <dbReference type="NCBI Taxonomy" id="100452"/>
    <lineage>
        <taxon>Eukaryota</taxon>
        <taxon>Metazoa</taxon>
        <taxon>Spiralia</taxon>
        <taxon>Lophotrochozoa</taxon>
        <taxon>Mollusca</taxon>
        <taxon>Gastropoda</taxon>
        <taxon>Heterobranchia</taxon>
        <taxon>Euthyneura</taxon>
        <taxon>Panpulmonata</taxon>
        <taxon>Eupulmonata</taxon>
        <taxon>Stylommatophora</taxon>
        <taxon>Helicina</taxon>
        <taxon>Helicoidea</taxon>
        <taxon>Geomitridae</taxon>
        <taxon>Candidula</taxon>
    </lineage>
</organism>
<dbReference type="GO" id="GO:0006400">
    <property type="term" value="P:tRNA modification"/>
    <property type="evidence" value="ECO:0007669"/>
    <property type="project" value="TreeGrafter"/>
</dbReference>
<comment type="function">
    <text evidence="7">Catalyzes the formation of 3-(3-amino-3-carboxypropyl)uridine (acp3U) at position 20 in the D-loop of several cytoplasmic tRNAs (acp3U(20)).</text>
</comment>
<comment type="caution">
    <text evidence="14">The sequence shown here is derived from an EMBL/GenBank/DDBJ whole genome shotgun (WGS) entry which is preliminary data.</text>
</comment>
<evidence type="ECO:0000256" key="10">
    <source>
        <dbReference type="ARBA" id="ARBA00042508"/>
    </source>
</evidence>
<dbReference type="Proteomes" id="UP000678393">
    <property type="component" value="Unassembled WGS sequence"/>
</dbReference>
<feature type="compositionally biased region" description="Polar residues" evidence="12">
    <location>
        <begin position="157"/>
        <end position="167"/>
    </location>
</feature>
<keyword evidence="15" id="KW-1185">Reference proteome</keyword>
<evidence type="ECO:0000259" key="13">
    <source>
        <dbReference type="SMART" id="SM01144"/>
    </source>
</evidence>
<evidence type="ECO:0000256" key="4">
    <source>
        <dbReference type="ARBA" id="ARBA00022691"/>
    </source>
</evidence>
<keyword evidence="4" id="KW-0949">S-adenosyl-L-methionine</keyword>
<dbReference type="GO" id="GO:0016432">
    <property type="term" value="F:tRNA-uridine aminocarboxypropyltransferase activity"/>
    <property type="evidence" value="ECO:0007669"/>
    <property type="project" value="UniProtKB-EC"/>
</dbReference>
<dbReference type="PANTHER" id="PTHR15627:SF8">
    <property type="entry name" value="TRNA-URIDINE AMINOCARBOXYPROPYLTRANSFERASE 1"/>
    <property type="match status" value="1"/>
</dbReference>
<evidence type="ECO:0000256" key="6">
    <source>
        <dbReference type="ARBA" id="ARBA00023242"/>
    </source>
</evidence>
<comment type="catalytic activity">
    <reaction evidence="11">
        <text>a uridine in tRNA + S-adenosyl-L-methionine = a 3-[(3S)-3-amino-3-carboxypropyl]uridine in tRNA + S-methyl-5'-thioadenosine + H(+)</text>
        <dbReference type="Rhea" id="RHEA:62432"/>
        <dbReference type="Rhea" id="RHEA-COMP:13339"/>
        <dbReference type="Rhea" id="RHEA-COMP:16092"/>
        <dbReference type="ChEBI" id="CHEBI:15378"/>
        <dbReference type="ChEBI" id="CHEBI:17509"/>
        <dbReference type="ChEBI" id="CHEBI:59789"/>
        <dbReference type="ChEBI" id="CHEBI:65315"/>
        <dbReference type="ChEBI" id="CHEBI:82930"/>
        <dbReference type="EC" id="2.5.1.25"/>
    </reaction>
</comment>
<evidence type="ECO:0000256" key="1">
    <source>
        <dbReference type="ARBA" id="ARBA00004123"/>
    </source>
</evidence>
<dbReference type="GO" id="GO:0005634">
    <property type="term" value="C:nucleus"/>
    <property type="evidence" value="ECO:0007669"/>
    <property type="project" value="UniProtKB-SubCell"/>
</dbReference>
<comment type="similarity">
    <text evidence="8">Belongs to the TDD superfamily. DTWD1 family.</text>
</comment>
<evidence type="ECO:0000256" key="12">
    <source>
        <dbReference type="SAM" id="MobiDB-lite"/>
    </source>
</evidence>
<reference evidence="14" key="1">
    <citation type="submission" date="2021-04" db="EMBL/GenBank/DDBJ databases">
        <authorList>
            <consortium name="Molecular Ecology Group"/>
        </authorList>
    </citation>
    <scope>NUCLEOTIDE SEQUENCE</scope>
</reference>
<dbReference type="EC" id="2.5.1.25" evidence="2"/>